<dbReference type="AlphaFoldDB" id="A0A242K8B5"/>
<dbReference type="PROSITE" id="PS51755">
    <property type="entry name" value="OMPR_PHOB"/>
    <property type="match status" value="1"/>
</dbReference>
<feature type="domain" description="OmpR/PhoB-type" evidence="5">
    <location>
        <begin position="128"/>
        <end position="228"/>
    </location>
</feature>
<evidence type="ECO:0000313" key="6">
    <source>
        <dbReference type="EMBL" id="OTP17392.1"/>
    </source>
</evidence>
<evidence type="ECO:0000256" key="3">
    <source>
        <dbReference type="ARBA" id="ARBA00023163"/>
    </source>
</evidence>
<dbReference type="GO" id="GO:0000160">
    <property type="term" value="P:phosphorelay signal transduction system"/>
    <property type="evidence" value="ECO:0007669"/>
    <property type="project" value="InterPro"/>
</dbReference>
<dbReference type="EMBL" id="NGMM01000002">
    <property type="protein sequence ID" value="OTP17392.1"/>
    <property type="molecule type" value="Genomic_DNA"/>
</dbReference>
<dbReference type="InterPro" id="IPR016032">
    <property type="entry name" value="Sig_transdc_resp-reg_C-effctor"/>
</dbReference>
<keyword evidence="8" id="KW-1185">Reference proteome</keyword>
<dbReference type="SMART" id="SM00862">
    <property type="entry name" value="Trans_reg_C"/>
    <property type="match status" value="1"/>
</dbReference>
<dbReference type="SUPFAM" id="SSF46894">
    <property type="entry name" value="C-terminal effector domain of the bipartite response regulators"/>
    <property type="match status" value="1"/>
</dbReference>
<proteinExistence type="predicted"/>
<dbReference type="RefSeq" id="WP_170924739.1">
    <property type="nucleotide sequence ID" value="NZ_CP147247.1"/>
</dbReference>
<reference evidence="7" key="2">
    <citation type="submission" date="2017-05" db="EMBL/GenBank/DDBJ databases">
        <authorList>
            <consortium name="The Broad Institute Genomics Platform"/>
            <consortium name="The Broad Institute Genomic Center for Infectious Diseases"/>
            <person name="Earl A."/>
            <person name="Manson A."/>
            <person name="Schwartman J."/>
            <person name="Gilmore M."/>
            <person name="Abouelleil A."/>
            <person name="Cao P."/>
            <person name="Chapman S."/>
            <person name="Cusick C."/>
            <person name="Shea T."/>
            <person name="Young S."/>
            <person name="Neafsey D."/>
            <person name="Nusbaum C."/>
            <person name="Birren B."/>
        </authorList>
    </citation>
    <scope>NUCLEOTIDE SEQUENCE</scope>
    <source>
        <strain evidence="7">9E7_DIV0242</strain>
    </source>
</reference>
<name>A0A242K8B5_9ENTE</name>
<dbReference type="Gene3D" id="1.10.10.10">
    <property type="entry name" value="Winged helix-like DNA-binding domain superfamily/Winged helix DNA-binding domain"/>
    <property type="match status" value="1"/>
</dbReference>
<evidence type="ECO:0000259" key="5">
    <source>
        <dbReference type="PROSITE" id="PS51755"/>
    </source>
</evidence>
<reference evidence="7" key="3">
    <citation type="submission" date="2024-03" db="EMBL/GenBank/DDBJ databases">
        <title>The Genome Sequence of Enterococcus sp. DIV0242b.</title>
        <authorList>
            <consortium name="The Broad Institute Genomics Platform"/>
            <consortium name="The Broad Institute Microbial Omics Core"/>
            <consortium name="The Broad Institute Genomic Center for Infectious Diseases"/>
            <person name="Earl A."/>
            <person name="Manson A."/>
            <person name="Gilmore M."/>
            <person name="Schwartman J."/>
            <person name="Shea T."/>
            <person name="Abouelleil A."/>
            <person name="Cao P."/>
            <person name="Chapman S."/>
            <person name="Cusick C."/>
            <person name="Young S."/>
            <person name="Neafsey D."/>
            <person name="Nusbaum C."/>
            <person name="Birren B."/>
        </authorList>
    </citation>
    <scope>NUCLEOTIDE SEQUENCE</scope>
    <source>
        <strain evidence="7">9E7_DIV0242</strain>
    </source>
</reference>
<dbReference type="Pfam" id="PF00486">
    <property type="entry name" value="Trans_reg_C"/>
    <property type="match status" value="1"/>
</dbReference>
<organism evidence="6">
    <name type="scientific">Candidatus Enterococcus clewellii</name>
    <dbReference type="NCBI Taxonomy" id="1834193"/>
    <lineage>
        <taxon>Bacteria</taxon>
        <taxon>Bacillati</taxon>
        <taxon>Bacillota</taxon>
        <taxon>Bacilli</taxon>
        <taxon>Lactobacillales</taxon>
        <taxon>Enterococcaceae</taxon>
        <taxon>Enterococcus</taxon>
    </lineage>
</organism>
<evidence type="ECO:0000256" key="2">
    <source>
        <dbReference type="ARBA" id="ARBA00023125"/>
    </source>
</evidence>
<dbReference type="GO" id="GO:0006355">
    <property type="term" value="P:regulation of DNA-templated transcription"/>
    <property type="evidence" value="ECO:0007669"/>
    <property type="project" value="InterPro"/>
</dbReference>
<dbReference type="GO" id="GO:0003677">
    <property type="term" value="F:DNA binding"/>
    <property type="evidence" value="ECO:0007669"/>
    <property type="project" value="UniProtKB-UniRule"/>
</dbReference>
<dbReference type="InterPro" id="IPR001867">
    <property type="entry name" value="OmpR/PhoB-type_DNA-bd"/>
</dbReference>
<protein>
    <recommendedName>
        <fullName evidence="5">OmpR/PhoB-type domain-containing protein</fullName>
    </recommendedName>
</protein>
<reference evidence="6" key="1">
    <citation type="submission" date="2017-05" db="EMBL/GenBank/DDBJ databases">
        <title>The Genome Sequence of Enterococcus sp. 9E7_DIV0242.</title>
        <authorList>
            <consortium name="The Broad Institute Genomics Platform"/>
            <consortium name="The Broad Institute Genomic Center for Infectious Diseases"/>
            <person name="Earl A."/>
            <person name="Manson A."/>
            <person name="Schwartman J."/>
            <person name="Gilmore M."/>
            <person name="Abouelleil A."/>
            <person name="Cao P."/>
            <person name="Chapman S."/>
            <person name="Cusick C."/>
            <person name="Shea T."/>
            <person name="Young S."/>
            <person name="Neafsey D."/>
            <person name="Nusbaum C."/>
            <person name="Birren B."/>
        </authorList>
    </citation>
    <scope>NUCLEOTIDE SEQUENCE [LARGE SCALE GENOMIC DNA]</scope>
    <source>
        <strain evidence="6">9E7_DIV0242</strain>
    </source>
</reference>
<keyword evidence="3" id="KW-0804">Transcription</keyword>
<dbReference type="InterPro" id="IPR036388">
    <property type="entry name" value="WH-like_DNA-bd_sf"/>
</dbReference>
<dbReference type="CDD" id="cd00383">
    <property type="entry name" value="trans_reg_C"/>
    <property type="match status" value="1"/>
</dbReference>
<feature type="DNA-binding region" description="OmpR/PhoB-type" evidence="4">
    <location>
        <begin position="128"/>
        <end position="228"/>
    </location>
</feature>
<sequence length="230" mass="26220">MHTIGVLNIAGKLRQEYIDSLKKEEYQVVSIEPEQKLDEKIQQVDGIIIFDENQENVGGVCNLILSIKKESQALVWTASKDIPSVNRLVYLQLGVSGNIEQECDPEELRLIIRNSLASERKEKKDTTEEERDIPTLQLNDANQSVSIEGGREVDLTRLEFQILSVLYKNCGKAMSYAELHAAIWGEKQTPSKARIANLIFHLRKKIEKDMMNLQYIKTVRSKGYMLNVSV</sequence>
<accession>A0A242K8B5</accession>
<evidence type="ECO:0000313" key="7">
    <source>
        <dbReference type="EMBL" id="WYJ90999.1"/>
    </source>
</evidence>
<evidence type="ECO:0000256" key="4">
    <source>
        <dbReference type="PROSITE-ProRule" id="PRU01091"/>
    </source>
</evidence>
<keyword evidence="2 4" id="KW-0238">DNA-binding</keyword>
<dbReference type="EMBL" id="CP147247">
    <property type="protein sequence ID" value="WYJ90999.1"/>
    <property type="molecule type" value="Genomic_DNA"/>
</dbReference>
<evidence type="ECO:0000313" key="8">
    <source>
        <dbReference type="Proteomes" id="UP000195141"/>
    </source>
</evidence>
<dbReference type="Proteomes" id="UP000195141">
    <property type="component" value="Chromosome"/>
</dbReference>
<keyword evidence="1" id="KW-0805">Transcription regulation</keyword>
<gene>
    <name evidence="6" type="ORF">A5888_001530</name>
    <name evidence="7" type="ORF">A5888_002767</name>
</gene>
<evidence type="ECO:0000256" key="1">
    <source>
        <dbReference type="ARBA" id="ARBA00023015"/>
    </source>
</evidence>